<dbReference type="InterPro" id="IPR045851">
    <property type="entry name" value="AMP-bd_C_sf"/>
</dbReference>
<dbReference type="Pfam" id="PF13193">
    <property type="entry name" value="AMP-binding_C"/>
    <property type="match status" value="1"/>
</dbReference>
<evidence type="ECO:0000259" key="2">
    <source>
        <dbReference type="Pfam" id="PF13193"/>
    </source>
</evidence>
<keyword evidence="3" id="KW-0436">Ligase</keyword>
<dbReference type="Pfam" id="PF00501">
    <property type="entry name" value="AMP-binding"/>
    <property type="match status" value="1"/>
</dbReference>
<dbReference type="InterPro" id="IPR050237">
    <property type="entry name" value="ATP-dep_AMP-bd_enzyme"/>
</dbReference>
<organism evidence="3 4">
    <name type="scientific">Pseudomonas syringae pv. aceris</name>
    <dbReference type="NCBI Taxonomy" id="199198"/>
    <lineage>
        <taxon>Bacteria</taxon>
        <taxon>Pseudomonadati</taxon>
        <taxon>Pseudomonadota</taxon>
        <taxon>Gammaproteobacteria</taxon>
        <taxon>Pseudomonadales</taxon>
        <taxon>Pseudomonadaceae</taxon>
        <taxon>Pseudomonas</taxon>
        <taxon>Pseudomonas syringae</taxon>
    </lineage>
</organism>
<dbReference type="PATRIC" id="fig|199198.4.peg.2120"/>
<comment type="caution">
    <text evidence="3">The sequence shown here is derived from an EMBL/GenBank/DDBJ whole genome shotgun (WGS) entry which is preliminary data.</text>
</comment>
<protein>
    <submittedName>
        <fullName evidence="3">AMP-dependent synthetase and ligase</fullName>
    </submittedName>
</protein>
<evidence type="ECO:0000313" key="3">
    <source>
        <dbReference type="EMBL" id="KPW12758.1"/>
    </source>
</evidence>
<sequence length="513" mass="56394">MQLFHQVIADNARRYPTKPAIILDGQATSYRELQQRVDDIASLLATLGILPGDRVGLYAPISIDLIASYLGMLQAGVITAATHHTLSRTKLIHQLKHSGARVLITDCTDDLPDLINEAGLELVLLTVPIPTAIPGVIQLAEAVSGYRDEVSAVASLLTDDPERPTSIFYTSGSTFNPKGVLVNHRIMLAASSRVTAYLGNEADDRILSYSTLASDYGVYNVMMPLYAGATSVIESRPAGSAEEVLAVVEREAVTAMHVFPPVFCLLANAGPEWQARVPGLRYISSSGQALHSRHIQRIRQALPQVQIFSNYGLTECKRVSYLPPEEIDRRPTSVGKPLPGVSLYLLDEHDRVIDQPGQVGELLVTSDYLMLEYWDMPEANARAFVHNAFGHSRLYRTGDLFKQDAEGYLYYVARKDDVFARNIWNVNPREIEQCLASHPAVAEVLVVPVADESAGHVPKACIVLDSDHRQTSGQTLIDYCKAHLDWHMVPTQCVFLEALPKTDSGKFSAKGLI</sequence>
<name>A0A0L8INP7_PSESX</name>
<evidence type="ECO:0000313" key="4">
    <source>
        <dbReference type="Proteomes" id="UP000050297"/>
    </source>
</evidence>
<dbReference type="InterPro" id="IPR042099">
    <property type="entry name" value="ANL_N_sf"/>
</dbReference>
<gene>
    <name evidence="3" type="ORF">ALO91_03304</name>
</gene>
<feature type="domain" description="AMP-binding enzyme C-terminal" evidence="2">
    <location>
        <begin position="430"/>
        <end position="506"/>
    </location>
</feature>
<dbReference type="InterPro" id="IPR025110">
    <property type="entry name" value="AMP-bd_C"/>
</dbReference>
<proteinExistence type="predicted"/>
<dbReference type="InterPro" id="IPR000873">
    <property type="entry name" value="AMP-dep_synth/lig_dom"/>
</dbReference>
<feature type="domain" description="AMP-dependent synthetase/ligase" evidence="1">
    <location>
        <begin position="10"/>
        <end position="374"/>
    </location>
</feature>
<reference evidence="3 4" key="1">
    <citation type="submission" date="2015-09" db="EMBL/GenBank/DDBJ databases">
        <title>Genome announcement of multiple Pseudomonas syringae strains.</title>
        <authorList>
            <person name="Thakur S."/>
            <person name="Wang P.W."/>
            <person name="Gong Y."/>
            <person name="Weir B.S."/>
            <person name="Guttman D.S."/>
        </authorList>
    </citation>
    <scope>NUCLEOTIDE SEQUENCE [LARGE SCALE GENOMIC DNA]</scope>
    <source>
        <strain evidence="3 4">ICMP2802</strain>
    </source>
</reference>
<dbReference type="AlphaFoldDB" id="A0A0L8INP7"/>
<dbReference type="EMBL" id="LJPM01000495">
    <property type="protein sequence ID" value="KPW12758.1"/>
    <property type="molecule type" value="Genomic_DNA"/>
</dbReference>
<dbReference type="Gene3D" id="3.30.300.30">
    <property type="match status" value="1"/>
</dbReference>
<evidence type="ECO:0000259" key="1">
    <source>
        <dbReference type="Pfam" id="PF00501"/>
    </source>
</evidence>
<dbReference type="PANTHER" id="PTHR43767:SF1">
    <property type="entry name" value="NONRIBOSOMAL PEPTIDE SYNTHASE PES1 (EUROFUNG)-RELATED"/>
    <property type="match status" value="1"/>
</dbReference>
<dbReference type="SUPFAM" id="SSF56801">
    <property type="entry name" value="Acetyl-CoA synthetase-like"/>
    <property type="match status" value="1"/>
</dbReference>
<dbReference type="GO" id="GO:0016878">
    <property type="term" value="F:acid-thiol ligase activity"/>
    <property type="evidence" value="ECO:0007669"/>
    <property type="project" value="UniProtKB-ARBA"/>
</dbReference>
<dbReference type="Proteomes" id="UP000050297">
    <property type="component" value="Unassembled WGS sequence"/>
</dbReference>
<accession>A0A0L8INP7</accession>
<dbReference type="PANTHER" id="PTHR43767">
    <property type="entry name" value="LONG-CHAIN-FATTY-ACID--COA LIGASE"/>
    <property type="match status" value="1"/>
</dbReference>
<dbReference type="Gene3D" id="3.40.50.12780">
    <property type="entry name" value="N-terminal domain of ligase-like"/>
    <property type="match status" value="1"/>
</dbReference>
<dbReference type="RefSeq" id="WP_003403196.1">
    <property type="nucleotide sequence ID" value="NZ_LGAR01000129.1"/>
</dbReference>